<evidence type="ECO:0000313" key="2">
    <source>
        <dbReference type="Proteomes" id="UP000015442"/>
    </source>
</evidence>
<evidence type="ECO:0000313" key="1">
    <source>
        <dbReference type="EMBL" id="EQA71510.1"/>
    </source>
</evidence>
<accession>T0FPK8</accession>
<gene>
    <name evidence="1" type="ORF">LEP1GSC059_2813</name>
</gene>
<dbReference type="GeneID" id="23202255"/>
<protein>
    <submittedName>
        <fullName evidence="1">Uncharacterized protein</fullName>
    </submittedName>
</protein>
<dbReference type="EMBL" id="AKWY02000021">
    <property type="protein sequence ID" value="EQA71510.1"/>
    <property type="molecule type" value="Genomic_DNA"/>
</dbReference>
<name>T0FPK8_9LEPT</name>
<dbReference type="AlphaFoldDB" id="T0FPK8"/>
<organism evidence="1 2">
    <name type="scientific">Leptospira noguchii serovar Panama str. CZ214</name>
    <dbReference type="NCBI Taxonomy" id="1001595"/>
    <lineage>
        <taxon>Bacteria</taxon>
        <taxon>Pseudomonadati</taxon>
        <taxon>Spirochaetota</taxon>
        <taxon>Spirochaetia</taxon>
        <taxon>Leptospirales</taxon>
        <taxon>Leptospiraceae</taxon>
        <taxon>Leptospira</taxon>
    </lineage>
</organism>
<comment type="caution">
    <text evidence="1">The sequence shown here is derived from an EMBL/GenBank/DDBJ whole genome shotgun (WGS) entry which is preliminary data.</text>
</comment>
<sequence length="129" mass="14782">MNLFTKTMSEHLEKAKENPLSRSYTERLERIDWNESVEYGDEKSSGVLVYTPVTTKSGFSISESTSITVGIDQDYNEVNFNIEELSEILNEAGSAFLDKNWDVYYLVSDVAVKSVHILCRNCRRKDKTL</sequence>
<proteinExistence type="predicted"/>
<dbReference type="RefSeq" id="WP_020980830.1">
    <property type="nucleotide sequence ID" value="NZ_AKWY02000021.1"/>
</dbReference>
<dbReference type="Proteomes" id="UP000015442">
    <property type="component" value="Unassembled WGS sequence"/>
</dbReference>
<reference evidence="1 2" key="1">
    <citation type="submission" date="2013-05" db="EMBL/GenBank/DDBJ databases">
        <authorList>
            <person name="Harkins D.M."/>
            <person name="Durkin A.S."/>
            <person name="Brinkac L.M."/>
            <person name="Haft D.H."/>
            <person name="Selengut J.D."/>
            <person name="Sanka R."/>
            <person name="DePew J."/>
            <person name="Purushe J."/>
            <person name="Hartskeerl R.A."/>
            <person name="Ahmed A."/>
            <person name="van der Linden H."/>
            <person name="Goris M.G.A."/>
            <person name="Vinetz J.M."/>
            <person name="Sutton G.G."/>
            <person name="Nierman W.C."/>
            <person name="Fouts D.E."/>
        </authorList>
    </citation>
    <scope>NUCLEOTIDE SEQUENCE [LARGE SCALE GENOMIC DNA]</scope>
    <source>
        <strain evidence="1 2">CZ214</strain>
    </source>
</reference>